<name>A0A8E2INR7_9MYCO</name>
<dbReference type="CDD" id="cd17321">
    <property type="entry name" value="MFS_MMR_MDR_like"/>
    <property type="match status" value="1"/>
</dbReference>
<feature type="transmembrane region" description="Helical" evidence="7">
    <location>
        <begin position="183"/>
        <end position="200"/>
    </location>
</feature>
<dbReference type="Proteomes" id="UP000271464">
    <property type="component" value="Unassembled WGS sequence"/>
</dbReference>
<comment type="caution">
    <text evidence="9">The sequence shown here is derived from an EMBL/GenBank/DDBJ whole genome shotgun (WGS) entry which is preliminary data.</text>
</comment>
<evidence type="ECO:0000256" key="7">
    <source>
        <dbReference type="SAM" id="Phobius"/>
    </source>
</evidence>
<keyword evidence="12" id="KW-1185">Reference proteome</keyword>
<organism evidence="9 11">
    <name type="scientific">Mycobacterium persicum</name>
    <dbReference type="NCBI Taxonomy" id="1487726"/>
    <lineage>
        <taxon>Bacteria</taxon>
        <taxon>Bacillati</taxon>
        <taxon>Actinomycetota</taxon>
        <taxon>Actinomycetes</taxon>
        <taxon>Mycobacteriales</taxon>
        <taxon>Mycobacteriaceae</taxon>
        <taxon>Mycobacterium</taxon>
    </lineage>
</organism>
<feature type="transmembrane region" description="Helical" evidence="7">
    <location>
        <begin position="387"/>
        <end position="406"/>
    </location>
</feature>
<dbReference type="PANTHER" id="PTHR42718">
    <property type="entry name" value="MAJOR FACILITATOR SUPERFAMILY MULTIDRUG TRANSPORTER MFSC"/>
    <property type="match status" value="1"/>
</dbReference>
<evidence type="ECO:0000313" key="12">
    <source>
        <dbReference type="Proteomes" id="UP000271464"/>
    </source>
</evidence>
<keyword evidence="4 7" id="KW-0812">Transmembrane</keyword>
<feature type="transmembrane region" description="Helical" evidence="7">
    <location>
        <begin position="344"/>
        <end position="366"/>
    </location>
</feature>
<feature type="transmembrane region" description="Helical" evidence="7">
    <location>
        <begin position="95"/>
        <end position="113"/>
    </location>
</feature>
<dbReference type="InterPro" id="IPR036259">
    <property type="entry name" value="MFS_trans_sf"/>
</dbReference>
<dbReference type="InterPro" id="IPR020846">
    <property type="entry name" value="MFS_dom"/>
</dbReference>
<evidence type="ECO:0000256" key="1">
    <source>
        <dbReference type="ARBA" id="ARBA00004651"/>
    </source>
</evidence>
<keyword evidence="6 7" id="KW-0472">Membrane</keyword>
<feature type="transmembrane region" description="Helical" evidence="7">
    <location>
        <begin position="315"/>
        <end position="332"/>
    </location>
</feature>
<feature type="transmembrane region" description="Helical" evidence="7">
    <location>
        <begin position="212"/>
        <end position="229"/>
    </location>
</feature>
<dbReference type="InterPro" id="IPR011701">
    <property type="entry name" value="MFS"/>
</dbReference>
<feature type="transmembrane region" description="Helical" evidence="7">
    <location>
        <begin position="63"/>
        <end position="89"/>
    </location>
</feature>
<comment type="subcellular location">
    <subcellularLocation>
        <location evidence="1">Cell membrane</location>
        <topology evidence="1">Multi-pass membrane protein</topology>
    </subcellularLocation>
</comment>
<dbReference type="EMBL" id="UPHM01000107">
    <property type="protein sequence ID" value="VAZ97638.1"/>
    <property type="molecule type" value="Genomic_DNA"/>
</dbReference>
<feature type="transmembrane region" description="Helical" evidence="7">
    <location>
        <begin position="285"/>
        <end position="303"/>
    </location>
</feature>
<dbReference type="GO" id="GO:0005886">
    <property type="term" value="C:plasma membrane"/>
    <property type="evidence" value="ECO:0007669"/>
    <property type="project" value="UniProtKB-SubCell"/>
</dbReference>
<evidence type="ECO:0000256" key="3">
    <source>
        <dbReference type="ARBA" id="ARBA00022475"/>
    </source>
</evidence>
<gene>
    <name evidence="10" type="primary">emrB_1</name>
    <name evidence="9" type="ORF">B4U45_06965</name>
    <name evidence="10" type="ORF">LAUMK4_03908</name>
</gene>
<feature type="transmembrane region" description="Helical" evidence="7">
    <location>
        <begin position="149"/>
        <end position="171"/>
    </location>
</feature>
<evidence type="ECO:0000313" key="9">
    <source>
        <dbReference type="EMBL" id="ORC06412.1"/>
    </source>
</evidence>
<evidence type="ECO:0000256" key="4">
    <source>
        <dbReference type="ARBA" id="ARBA00022692"/>
    </source>
</evidence>
<dbReference type="OrthoDB" id="7375466at2"/>
<feature type="domain" description="Major facilitator superfamily (MFS) profile" evidence="8">
    <location>
        <begin position="1"/>
        <end position="468"/>
    </location>
</feature>
<dbReference type="Gene3D" id="1.20.1720.10">
    <property type="entry name" value="Multidrug resistance protein D"/>
    <property type="match status" value="1"/>
</dbReference>
<dbReference type="InterPro" id="IPR004638">
    <property type="entry name" value="EmrB-like"/>
</dbReference>
<reference evidence="9 11" key="1">
    <citation type="submission" date="2017-02" db="EMBL/GenBank/DDBJ databases">
        <title>Mycobacterium kansasii genomes.</title>
        <authorList>
            <person name="Borowka P."/>
            <person name="Strapagiel D."/>
            <person name="Marciniak B."/>
            <person name="Lach J."/>
            <person name="Bakula Z."/>
            <person name="Van Ingen J."/>
            <person name="Safianowska A."/>
            <person name="Brzostek A."/>
            <person name="Dziadek J."/>
            <person name="Jagielski T."/>
        </authorList>
    </citation>
    <scope>NUCLEOTIDE SEQUENCE [LARGE SCALE GENOMIC DNA]</scope>
    <source>
        <strain evidence="9 11">12MK</strain>
    </source>
</reference>
<evidence type="ECO:0000256" key="6">
    <source>
        <dbReference type="ARBA" id="ARBA00023136"/>
    </source>
</evidence>
<feature type="transmembrane region" description="Helical" evidence="7">
    <location>
        <begin position="120"/>
        <end position="143"/>
    </location>
</feature>
<dbReference type="EMBL" id="MWQA01000001">
    <property type="protein sequence ID" value="ORC06412.1"/>
    <property type="molecule type" value="Genomic_DNA"/>
</dbReference>
<dbReference type="NCBIfam" id="TIGR00711">
    <property type="entry name" value="efflux_EmrB"/>
    <property type="match status" value="1"/>
</dbReference>
<evidence type="ECO:0000259" key="8">
    <source>
        <dbReference type="PROSITE" id="PS50850"/>
    </source>
</evidence>
<keyword evidence="3" id="KW-1003">Cell membrane</keyword>
<reference evidence="10 12" key="2">
    <citation type="submission" date="2018-09" db="EMBL/GenBank/DDBJ databases">
        <authorList>
            <person name="Tagini F."/>
        </authorList>
    </citation>
    <scope>NUCLEOTIDE SEQUENCE [LARGE SCALE GENOMIC DNA]</scope>
    <source>
        <strain evidence="10 12">MK4</strain>
    </source>
</reference>
<feature type="transmembrane region" description="Helical" evidence="7">
    <location>
        <begin position="446"/>
        <end position="466"/>
    </location>
</feature>
<feature type="transmembrane region" description="Helical" evidence="7">
    <location>
        <begin position="32"/>
        <end position="51"/>
    </location>
</feature>
<keyword evidence="5 7" id="KW-1133">Transmembrane helix</keyword>
<sequence>MLVGRFMILLDSTIVVVANPSIMAALNTTHDMVIWVTSAYLLAFAVPLLMAGRLGDRFGQKYLYVLGLAIFVCASAWCGLSGSVGMLIAARTVQGAGAALLAPQILSTITRLFPPQRRGAAMSVWGVTAGVANSVGPLASGVFVDALGWQWIFLINIPVGIVGLALAIWLIPVMPTHRHRFDVVGVGLSAIGLLLIVFGLQQGPSADWEPWIWAMIVAGVAFISVFVYWQSINAREPLIPPRIFGDRDFTMSTLGVAAMSFTMTSMTLPVMFYAQAVRGMSPIRAALLTASMAVVSGSLAPMVGKIVDRSHPRTVVGFGFSMVAIGLIWLSFEMSPAAPMWRLIAPFIPMGVGVAFVWSPLAATATRNLPPDLAGVSSGVYDATRQLGAVLGSAGMAALMTSRIAAEIPARPGSTSPAAVPGSTGTSVLLPELLREPFSAATSQSMWLPAVVALVGIAAALFMVGLRRANAWQ</sequence>
<evidence type="ECO:0000256" key="2">
    <source>
        <dbReference type="ARBA" id="ARBA00022448"/>
    </source>
</evidence>
<dbReference type="PANTHER" id="PTHR42718:SF42">
    <property type="entry name" value="EXPORT PROTEIN"/>
    <property type="match status" value="1"/>
</dbReference>
<dbReference type="PROSITE" id="PS50850">
    <property type="entry name" value="MFS"/>
    <property type="match status" value="1"/>
</dbReference>
<dbReference type="GO" id="GO:0022857">
    <property type="term" value="F:transmembrane transporter activity"/>
    <property type="evidence" value="ECO:0007669"/>
    <property type="project" value="InterPro"/>
</dbReference>
<dbReference type="AlphaFoldDB" id="A0A8E2INR7"/>
<evidence type="ECO:0000313" key="10">
    <source>
        <dbReference type="EMBL" id="VAZ97638.1"/>
    </source>
</evidence>
<protein>
    <submittedName>
        <fullName evidence="10">Multidrug export protein EmrB</fullName>
    </submittedName>
</protein>
<dbReference type="SUPFAM" id="SSF103473">
    <property type="entry name" value="MFS general substrate transporter"/>
    <property type="match status" value="1"/>
</dbReference>
<dbReference type="Gene3D" id="1.20.1250.20">
    <property type="entry name" value="MFS general substrate transporter like domains"/>
    <property type="match status" value="1"/>
</dbReference>
<evidence type="ECO:0000313" key="11">
    <source>
        <dbReference type="Proteomes" id="UP000192335"/>
    </source>
</evidence>
<dbReference type="Pfam" id="PF07690">
    <property type="entry name" value="MFS_1"/>
    <property type="match status" value="1"/>
</dbReference>
<keyword evidence="2" id="KW-0813">Transport</keyword>
<evidence type="ECO:0000256" key="5">
    <source>
        <dbReference type="ARBA" id="ARBA00022989"/>
    </source>
</evidence>
<feature type="transmembrane region" description="Helical" evidence="7">
    <location>
        <begin position="249"/>
        <end position="273"/>
    </location>
</feature>
<accession>A0A8E2INR7</accession>
<proteinExistence type="predicted"/>
<dbReference type="Proteomes" id="UP000192335">
    <property type="component" value="Unassembled WGS sequence"/>
</dbReference>